<dbReference type="PRINTS" id="PR02008">
    <property type="entry name" value="RCMTFAMILY"/>
</dbReference>
<dbReference type="InterPro" id="IPR006027">
    <property type="entry name" value="NusB_RsmB_TIM44"/>
</dbReference>
<comment type="similarity">
    <text evidence="1 6">Belongs to the class I-like SAM-binding methyltransferase superfamily. RsmB/NOP family.</text>
</comment>
<proteinExistence type="inferred from homology"/>
<dbReference type="Gene3D" id="3.40.50.150">
    <property type="entry name" value="Vaccinia Virus protein VP39"/>
    <property type="match status" value="1"/>
</dbReference>
<dbReference type="InterPro" id="IPR035926">
    <property type="entry name" value="NusB-like_sf"/>
</dbReference>
<gene>
    <name evidence="8" type="ORF">ACFSUQ_00875</name>
</gene>
<dbReference type="Pfam" id="PF01189">
    <property type="entry name" value="Methyltr_RsmB-F"/>
    <property type="match status" value="1"/>
</dbReference>
<keyword evidence="4 6" id="KW-0949">S-adenosyl-L-methionine</keyword>
<dbReference type="InterPro" id="IPR001678">
    <property type="entry name" value="MeTrfase_RsmB-F_NOP2_dom"/>
</dbReference>
<comment type="caution">
    <text evidence="8">The sequence shown here is derived from an EMBL/GenBank/DDBJ whole genome shotgun (WGS) entry which is preliminary data.</text>
</comment>
<feature type="binding site" evidence="6">
    <location>
        <position position="349"/>
    </location>
    <ligand>
        <name>S-adenosyl-L-methionine</name>
        <dbReference type="ChEBI" id="CHEBI:59789"/>
    </ligand>
</feature>
<dbReference type="CDD" id="cd02440">
    <property type="entry name" value="AdoMet_MTases"/>
    <property type="match status" value="1"/>
</dbReference>
<evidence type="ECO:0000256" key="5">
    <source>
        <dbReference type="ARBA" id="ARBA00022884"/>
    </source>
</evidence>
<evidence type="ECO:0000256" key="4">
    <source>
        <dbReference type="ARBA" id="ARBA00022691"/>
    </source>
</evidence>
<dbReference type="GO" id="GO:0008168">
    <property type="term" value="F:methyltransferase activity"/>
    <property type="evidence" value="ECO:0007669"/>
    <property type="project" value="UniProtKB-KW"/>
</dbReference>
<dbReference type="Pfam" id="PF01029">
    <property type="entry name" value="NusB"/>
    <property type="match status" value="1"/>
</dbReference>
<dbReference type="InterPro" id="IPR023267">
    <property type="entry name" value="RCMT"/>
</dbReference>
<evidence type="ECO:0000256" key="3">
    <source>
        <dbReference type="ARBA" id="ARBA00022679"/>
    </source>
</evidence>
<keyword evidence="9" id="KW-1185">Reference proteome</keyword>
<evidence type="ECO:0000256" key="2">
    <source>
        <dbReference type="ARBA" id="ARBA00022603"/>
    </source>
</evidence>
<dbReference type="Proteomes" id="UP001597453">
    <property type="component" value="Unassembled WGS sequence"/>
</dbReference>
<dbReference type="GO" id="GO:0032259">
    <property type="term" value="P:methylation"/>
    <property type="evidence" value="ECO:0007669"/>
    <property type="project" value="UniProtKB-KW"/>
</dbReference>
<feature type="active site" description="Nucleophile" evidence="6">
    <location>
        <position position="402"/>
    </location>
</feature>
<evidence type="ECO:0000256" key="6">
    <source>
        <dbReference type="PROSITE-ProRule" id="PRU01023"/>
    </source>
</evidence>
<dbReference type="PROSITE" id="PS01153">
    <property type="entry name" value="NOL1_NOP2_SUN"/>
    <property type="match status" value="1"/>
</dbReference>
<feature type="binding site" evidence="6">
    <location>
        <begin position="281"/>
        <end position="287"/>
    </location>
    <ligand>
        <name>S-adenosyl-L-methionine</name>
        <dbReference type="ChEBI" id="CHEBI:59789"/>
    </ligand>
</feature>
<dbReference type="EC" id="2.1.1.-" evidence="8"/>
<protein>
    <submittedName>
        <fullName evidence="8">RsmB/NOP family class I SAM-dependent RNA methyltransferase</fullName>
        <ecNumber evidence="8">2.1.1.-</ecNumber>
    </submittedName>
</protein>
<sequence>MTVTARAIALDVLIAIERDDAYANLLLPKRITSAGFDEQHAAFATELCYGTARNFGVYDWIISQVAGRPAAKIDALPLSALRLGAHQLLQMRVQTHAAVNETVDLVKQRGNRGVAGFVNANLRAIAQKSWAEWLDAISAAMGDALGATAMAHAHPRWIAKAFHQALQRENRADDLEALLGADNIAPAVHLVALPGHAMREEVTAAHPDRCTELEMVPTAMQLRGGNPHDVIDKFDGAVRVQDAGSQLAAFALAHAPVAVSATTDSSQTHCTLGTESWLDLCAGPGGKSAYLAAHAQLLGAQFLANEVTPARAGLVRQALAPLGSFDVLERDGREIGADYPAAFDRILADVPCSGLGALRRRPEARWRKSRSDINELVVLQHQLLDSAIRACKPGGVIAYVTCSPVVEETTNVINGALATGAVRALDTVAVLSDAGSRVSFTPIVLDTVAHTAPDGATTGGNAVQCWPHLHGTDAMFIALLQRVNDPVDPR</sequence>
<feature type="binding site" evidence="6">
    <location>
        <position position="306"/>
    </location>
    <ligand>
        <name>S-adenosyl-L-methionine</name>
        <dbReference type="ChEBI" id="CHEBI:59789"/>
    </ligand>
</feature>
<dbReference type="EMBL" id="JBHUNF010000001">
    <property type="protein sequence ID" value="MFD2673862.1"/>
    <property type="molecule type" value="Genomic_DNA"/>
</dbReference>
<dbReference type="InterPro" id="IPR029063">
    <property type="entry name" value="SAM-dependent_MTases_sf"/>
</dbReference>
<keyword evidence="2 6" id="KW-0489">Methyltransferase</keyword>
<evidence type="ECO:0000313" key="9">
    <source>
        <dbReference type="Proteomes" id="UP001597453"/>
    </source>
</evidence>
<evidence type="ECO:0000256" key="1">
    <source>
        <dbReference type="ARBA" id="ARBA00007494"/>
    </source>
</evidence>
<evidence type="ECO:0000259" key="7">
    <source>
        <dbReference type="PROSITE" id="PS51686"/>
    </source>
</evidence>
<keyword evidence="3 6" id="KW-0808">Transferase</keyword>
<dbReference type="InterPro" id="IPR018314">
    <property type="entry name" value="RsmB/NOL1/NOP2-like_CS"/>
</dbReference>
<accession>A0ABW5RFK5</accession>
<dbReference type="PANTHER" id="PTHR22807">
    <property type="entry name" value="NOP2 YEAST -RELATED NOL1/NOP2/FMU SUN DOMAIN-CONTAINING"/>
    <property type="match status" value="1"/>
</dbReference>
<keyword evidence="5 6" id="KW-0694">RNA-binding</keyword>
<dbReference type="SUPFAM" id="SSF48013">
    <property type="entry name" value="NusB-like"/>
    <property type="match status" value="1"/>
</dbReference>
<name>A0ABW5RFK5_9MICO</name>
<dbReference type="PANTHER" id="PTHR22807:SF53">
    <property type="entry name" value="RIBOSOMAL RNA SMALL SUBUNIT METHYLTRANSFERASE B-RELATED"/>
    <property type="match status" value="1"/>
</dbReference>
<feature type="domain" description="SAM-dependent MTase RsmB/NOP-type" evidence="7">
    <location>
        <begin position="165"/>
        <end position="483"/>
    </location>
</feature>
<evidence type="ECO:0000313" key="8">
    <source>
        <dbReference type="EMBL" id="MFD2673862.1"/>
    </source>
</evidence>
<dbReference type="InterPro" id="IPR049560">
    <property type="entry name" value="MeTrfase_RsmB-F_NOP2_cat"/>
</dbReference>
<reference evidence="9" key="1">
    <citation type="journal article" date="2019" name="Int. J. Syst. Evol. Microbiol.">
        <title>The Global Catalogue of Microorganisms (GCM) 10K type strain sequencing project: providing services to taxonomists for standard genome sequencing and annotation.</title>
        <authorList>
            <consortium name="The Broad Institute Genomics Platform"/>
            <consortium name="The Broad Institute Genome Sequencing Center for Infectious Disease"/>
            <person name="Wu L."/>
            <person name="Ma J."/>
        </authorList>
    </citation>
    <scope>NUCLEOTIDE SEQUENCE [LARGE SCALE GENOMIC DNA]</scope>
    <source>
        <strain evidence="9">TISTR 1511</strain>
    </source>
</reference>
<dbReference type="SUPFAM" id="SSF53335">
    <property type="entry name" value="S-adenosyl-L-methionine-dependent methyltransferases"/>
    <property type="match status" value="1"/>
</dbReference>
<dbReference type="RefSeq" id="WP_066055134.1">
    <property type="nucleotide sequence ID" value="NZ_JBHUNF010000001.1"/>
</dbReference>
<feature type="binding site" evidence="6">
    <location>
        <position position="331"/>
    </location>
    <ligand>
        <name>S-adenosyl-L-methionine</name>
        <dbReference type="ChEBI" id="CHEBI:59789"/>
    </ligand>
</feature>
<dbReference type="PROSITE" id="PS51686">
    <property type="entry name" value="SAM_MT_RSMB_NOP"/>
    <property type="match status" value="1"/>
</dbReference>
<dbReference type="Gene3D" id="1.10.940.10">
    <property type="entry name" value="NusB-like"/>
    <property type="match status" value="1"/>
</dbReference>
<organism evidence="8 9">
    <name type="scientific">Gulosibacter bifidus</name>
    <dbReference type="NCBI Taxonomy" id="272239"/>
    <lineage>
        <taxon>Bacteria</taxon>
        <taxon>Bacillati</taxon>
        <taxon>Actinomycetota</taxon>
        <taxon>Actinomycetes</taxon>
        <taxon>Micrococcales</taxon>
        <taxon>Microbacteriaceae</taxon>
        <taxon>Gulosibacter</taxon>
    </lineage>
</organism>